<keyword evidence="3" id="KW-1185">Reference proteome</keyword>
<feature type="region of interest" description="Disordered" evidence="2">
    <location>
        <begin position="308"/>
        <end position="378"/>
    </location>
</feature>
<feature type="compositionally biased region" description="Basic and acidic residues" evidence="2">
    <location>
        <begin position="335"/>
        <end position="360"/>
    </location>
</feature>
<dbReference type="GO" id="GO:0000398">
    <property type="term" value="P:mRNA splicing, via spliceosome"/>
    <property type="evidence" value="ECO:0007669"/>
    <property type="project" value="InterPro"/>
</dbReference>
<dbReference type="GO" id="GO:0005684">
    <property type="term" value="C:U2-type spliceosomal complex"/>
    <property type="evidence" value="ECO:0007669"/>
    <property type="project" value="TreeGrafter"/>
</dbReference>
<dbReference type="OrthoDB" id="360327at2759"/>
<evidence type="ECO:0000256" key="2">
    <source>
        <dbReference type="SAM" id="MobiDB-lite"/>
    </source>
</evidence>
<evidence type="ECO:0000313" key="3">
    <source>
        <dbReference type="Proteomes" id="UP000694845"/>
    </source>
</evidence>
<evidence type="ECO:0000256" key="1">
    <source>
        <dbReference type="ARBA" id="ARBA00005595"/>
    </source>
</evidence>
<accession>A0A8B7Z7X6</accession>
<feature type="compositionally biased region" description="Low complexity" evidence="2">
    <location>
        <begin position="251"/>
        <end position="278"/>
    </location>
</feature>
<dbReference type="PANTHER" id="PTHR12111:SF2">
    <property type="entry name" value="SPLICING FACTOR YJU2B-RELATED"/>
    <property type="match status" value="1"/>
</dbReference>
<name>A0A8B7Z7X6_ACAPL</name>
<dbReference type="Pfam" id="PF04502">
    <property type="entry name" value="Saf4_Yju2"/>
    <property type="match status" value="1"/>
</dbReference>
<dbReference type="AlphaFoldDB" id="A0A8B7Z7X6"/>
<feature type="region of interest" description="Disordered" evidence="2">
    <location>
        <begin position="241"/>
        <end position="291"/>
    </location>
</feature>
<organism evidence="3 4">
    <name type="scientific">Acanthaster planci</name>
    <name type="common">Crown-of-thorns starfish</name>
    <dbReference type="NCBI Taxonomy" id="133434"/>
    <lineage>
        <taxon>Eukaryota</taxon>
        <taxon>Metazoa</taxon>
        <taxon>Echinodermata</taxon>
        <taxon>Eleutherozoa</taxon>
        <taxon>Asterozoa</taxon>
        <taxon>Asteroidea</taxon>
        <taxon>Valvatacea</taxon>
        <taxon>Valvatida</taxon>
        <taxon>Acanthasteridae</taxon>
        <taxon>Acanthaster</taxon>
    </lineage>
</organism>
<reference evidence="4" key="1">
    <citation type="submission" date="2025-08" db="UniProtKB">
        <authorList>
            <consortium name="RefSeq"/>
        </authorList>
    </citation>
    <scope>IDENTIFICATION</scope>
</reference>
<dbReference type="InterPro" id="IPR007590">
    <property type="entry name" value="Saf4/Yju2"/>
</dbReference>
<comment type="similarity">
    <text evidence="1">Belongs to the CWC16 family.</text>
</comment>
<dbReference type="Proteomes" id="UP000694845">
    <property type="component" value="Unplaced"/>
</dbReference>
<dbReference type="GO" id="GO:0071014">
    <property type="term" value="C:post-mRNA release spliceosomal complex"/>
    <property type="evidence" value="ECO:0007669"/>
    <property type="project" value="TreeGrafter"/>
</dbReference>
<proteinExistence type="inferred from homology"/>
<feature type="region of interest" description="Disordered" evidence="2">
    <location>
        <begin position="1"/>
        <end position="26"/>
    </location>
</feature>
<dbReference type="KEGG" id="aplc:110985216"/>
<dbReference type="PANTHER" id="PTHR12111">
    <property type="entry name" value="SPLICING FACTOR YJU2"/>
    <property type="match status" value="1"/>
</dbReference>
<dbReference type="OMA" id="RTYDPMR"/>
<feature type="compositionally biased region" description="Basic and acidic residues" evidence="2">
    <location>
        <begin position="456"/>
        <end position="466"/>
    </location>
</feature>
<dbReference type="GeneID" id="110985216"/>
<sequence length="508" mass="57205">MADRKATNRYYPPDFDPTKHGSINKYRNSHPLRERAKRLSEGILVIRFEMPYNIWCGGCGNHIGMGVRYNAEKTKVGNYYTTPIYRFRMKCHLCDNYIEMETNPMECDYTVVTGAYRKNQKWDMAENEQVLTEDRQTVKKLATDPMFKLEHGTDDTKKLEAVAPTLHELEQTQTTWKDDFELNRMLRQKFRKEKTELKTAVARDEALLSKSSLDIALVPEHDEDKKLASLMKYNTVETYDEKQKKKRQEISNRSIFSKSLSSSSSSTPASAMATTPPSQETSKQHRNSGAQKQFDLIHRLKAAKRTSAGFDDFGSCPDRKTARQSGGMGIVLSKRQKDTRNGEEKSPDPQEDRTRSDQEASKVVSPKLEAGSVPESEVTRDRVCTDQELKTCRTKCECICASAKQLGRSSEDGNGERTTTEHVATDCLKDINLEFSNRLQATERPHRQPNGFESGHQPRGDSKRTVGDCTAQTEVSPGKLTVGKGNATLVKSLVSCDYSSGDSDGSAD</sequence>
<evidence type="ECO:0000313" key="4">
    <source>
        <dbReference type="RefSeq" id="XP_022101763.1"/>
    </source>
</evidence>
<protein>
    <submittedName>
        <fullName evidence="4">Coiled-coil domain-containing protein 130-like</fullName>
    </submittedName>
</protein>
<gene>
    <name evidence="4" type="primary">LOC110985216</name>
</gene>
<feature type="region of interest" description="Disordered" evidence="2">
    <location>
        <begin position="438"/>
        <end position="483"/>
    </location>
</feature>
<dbReference type="RefSeq" id="XP_022101763.1">
    <property type="nucleotide sequence ID" value="XM_022246071.1"/>
</dbReference>